<protein>
    <recommendedName>
        <fullName evidence="2">Protein DPCD</fullName>
    </recommendedName>
</protein>
<dbReference type="Proteomes" id="UP000001593">
    <property type="component" value="Unassembled WGS sequence"/>
</dbReference>
<dbReference type="PANTHER" id="PTHR31921">
    <property type="entry name" value="PROTEIN DPCD"/>
    <property type="match status" value="1"/>
</dbReference>
<dbReference type="AlphaFoldDB" id="A7S7K7"/>
<comment type="similarity">
    <text evidence="1">Belongs to the DPCD family.</text>
</comment>
<dbReference type="eggNOG" id="ENOG502QUNA">
    <property type="taxonomic scope" value="Eukaryota"/>
</dbReference>
<organism evidence="3 4">
    <name type="scientific">Nematostella vectensis</name>
    <name type="common">Starlet sea anemone</name>
    <dbReference type="NCBI Taxonomy" id="45351"/>
    <lineage>
        <taxon>Eukaryota</taxon>
        <taxon>Metazoa</taxon>
        <taxon>Cnidaria</taxon>
        <taxon>Anthozoa</taxon>
        <taxon>Hexacorallia</taxon>
        <taxon>Actiniaria</taxon>
        <taxon>Edwardsiidae</taxon>
        <taxon>Nematostella</taxon>
    </lineage>
</organism>
<dbReference type="PANTHER" id="PTHR31921:SF1">
    <property type="entry name" value="PROTEIN DPCD"/>
    <property type="match status" value="1"/>
</dbReference>
<keyword evidence="4" id="KW-1185">Reference proteome</keyword>
<name>A7S7K7_NEMVE</name>
<dbReference type="Pfam" id="PF14913">
    <property type="entry name" value="DPCD"/>
    <property type="match status" value="1"/>
</dbReference>
<evidence type="ECO:0000256" key="2">
    <source>
        <dbReference type="ARBA" id="ARBA00020330"/>
    </source>
</evidence>
<dbReference type="KEGG" id="nve:5512050"/>
<evidence type="ECO:0000313" key="4">
    <source>
        <dbReference type="Proteomes" id="UP000001593"/>
    </source>
</evidence>
<reference evidence="3 4" key="1">
    <citation type="journal article" date="2007" name="Science">
        <title>Sea anemone genome reveals ancestral eumetazoan gene repertoire and genomic organization.</title>
        <authorList>
            <person name="Putnam N.H."/>
            <person name="Srivastava M."/>
            <person name="Hellsten U."/>
            <person name="Dirks B."/>
            <person name="Chapman J."/>
            <person name="Salamov A."/>
            <person name="Terry A."/>
            <person name="Shapiro H."/>
            <person name="Lindquist E."/>
            <person name="Kapitonov V.V."/>
            <person name="Jurka J."/>
            <person name="Genikhovich G."/>
            <person name="Grigoriev I.V."/>
            <person name="Lucas S.M."/>
            <person name="Steele R.E."/>
            <person name="Finnerty J.R."/>
            <person name="Technau U."/>
            <person name="Martindale M.Q."/>
            <person name="Rokhsar D.S."/>
        </authorList>
    </citation>
    <scope>NUCLEOTIDE SEQUENCE [LARGE SCALE GENOMIC DNA]</scope>
    <source>
        <strain evidence="4">CH2 X CH6</strain>
    </source>
</reference>
<dbReference type="EMBL" id="DS469593">
    <property type="protein sequence ID" value="EDO40351.1"/>
    <property type="molecule type" value="Genomic_DNA"/>
</dbReference>
<dbReference type="InParanoid" id="A7S7K7"/>
<dbReference type="InterPro" id="IPR026224">
    <property type="entry name" value="DPCD"/>
</dbReference>
<dbReference type="OrthoDB" id="10256139at2759"/>
<dbReference type="STRING" id="45351.A7S7K7"/>
<gene>
    <name evidence="3" type="ORF">NEMVEDRAFT_v1g107661</name>
</gene>
<evidence type="ECO:0000256" key="1">
    <source>
        <dbReference type="ARBA" id="ARBA00010597"/>
    </source>
</evidence>
<dbReference type="PhylomeDB" id="A7S7K7"/>
<sequence>MAATGTREFPWLETLRNARKTSLVQDGKRKIHFTFADGTQMVEEYSVANGELLVRKWKKKTTLGKECKWEYEIGEEVQPVNIDSEHIMESRANPIFIRKDVNKAFQWRVRNLPYPLEVYSVTVDDDRKTITTRTNNKKYFKKFSIPDMVRAELPLDQSSISLAHANNTLIISYAKPPMILEQEKLIKVELAKTQGSKEGDIECKPS</sequence>
<dbReference type="HOGENOM" id="CLU_097313_0_0_1"/>
<accession>A7S7K7</accession>
<dbReference type="PRINTS" id="PR02065">
    <property type="entry name" value="PROTEINDPCD"/>
</dbReference>
<evidence type="ECO:0000313" key="3">
    <source>
        <dbReference type="EMBL" id="EDO40351.1"/>
    </source>
</evidence>
<dbReference type="OMA" id="PILCEME"/>
<proteinExistence type="inferred from homology"/>